<feature type="region of interest" description="Disordered" evidence="6">
    <location>
        <begin position="500"/>
        <end position="537"/>
    </location>
</feature>
<keyword evidence="4 7" id="KW-1133">Transmembrane helix</keyword>
<sequence length="559" mass="62075">MGESLVSKILTDPSDILLQLENAGDSSPPHSNESSVSNHSLIDISILERYMNTSDLENTLFIPIDLLNCGHYHVVGDQIKRTTELTKTCRFWSEGVMSVGVAAFGLIGNIISIWILSASEMKSTSFNRLLMALAVIDSLFIIPGIVIYISKVFGWHPECSMYMTVAIAVERYIGLCRPLRRLAGRPCSAKYYIISVTTLAVLLNIPKFLEAETRVVGLDPLTNSTVSRIKASALRKHPGYITYYWLWTRLLTTGIVPLILLAILNSKIYLAIRQSKHQLRTIAIRSALPMAILGKSVVNDICLESPSPSPNIKRSNHLLSSSPFANINNNKNKNNNGANNINNNFPPLAPVSPIRRTASSFEPIRRTFSRPKEAILRSHSAAATTPVASTSATTTTRSGGSSDLNLAPILFGVVIVFVVCNSLRLILNFYDFTVVEEIIDCERKGVGRFPPPWIVCSVSVSHFLLMVNSSVNFLVYCFAGTKFRTILTRKVNSIWKKYQRDGKKGSSNSPIRNNNRHPLSANNKLLLPPHHTRNNSRNHHRAFLREALIDPKSKIESPC</sequence>
<dbReference type="InterPro" id="IPR052954">
    <property type="entry name" value="GPCR-Ligand_Int"/>
</dbReference>
<evidence type="ECO:0000256" key="7">
    <source>
        <dbReference type="SAM" id="Phobius"/>
    </source>
</evidence>
<feature type="transmembrane region" description="Helical" evidence="7">
    <location>
        <begin position="95"/>
        <end position="117"/>
    </location>
</feature>
<dbReference type="AlphaFoldDB" id="A0A7R8H606"/>
<evidence type="ECO:0000256" key="3">
    <source>
        <dbReference type="ARBA" id="ARBA00022692"/>
    </source>
</evidence>
<evidence type="ECO:0000313" key="10">
    <source>
        <dbReference type="Proteomes" id="UP000675881"/>
    </source>
</evidence>
<dbReference type="GO" id="GO:0016020">
    <property type="term" value="C:membrane"/>
    <property type="evidence" value="ECO:0007669"/>
    <property type="project" value="UniProtKB-SubCell"/>
</dbReference>
<dbReference type="InterPro" id="IPR000276">
    <property type="entry name" value="GPCR_Rhodpsn"/>
</dbReference>
<accession>A0A7R8H606</accession>
<comment type="subcellular location">
    <subcellularLocation>
        <location evidence="1">Membrane</location>
    </subcellularLocation>
</comment>
<evidence type="ECO:0000313" key="9">
    <source>
        <dbReference type="EMBL" id="CAF2873018.1"/>
    </source>
</evidence>
<dbReference type="PRINTS" id="PR00237">
    <property type="entry name" value="GPCRRHODOPSN"/>
</dbReference>
<protein>
    <submittedName>
        <fullName evidence="9">(salmon louse) hypothetical protein</fullName>
    </submittedName>
</protein>
<feature type="transmembrane region" description="Helical" evidence="7">
    <location>
        <begin position="129"/>
        <end position="149"/>
    </location>
</feature>
<dbReference type="PANTHER" id="PTHR46641">
    <property type="entry name" value="FMRFAMIDE RECEPTOR-RELATED"/>
    <property type="match status" value="1"/>
</dbReference>
<organism evidence="9 10">
    <name type="scientific">Lepeophtheirus salmonis</name>
    <name type="common">Salmon louse</name>
    <name type="synonym">Caligus salmonis</name>
    <dbReference type="NCBI Taxonomy" id="72036"/>
    <lineage>
        <taxon>Eukaryota</taxon>
        <taxon>Metazoa</taxon>
        <taxon>Ecdysozoa</taxon>
        <taxon>Arthropoda</taxon>
        <taxon>Crustacea</taxon>
        <taxon>Multicrustacea</taxon>
        <taxon>Hexanauplia</taxon>
        <taxon>Copepoda</taxon>
        <taxon>Siphonostomatoida</taxon>
        <taxon>Caligidae</taxon>
        <taxon>Lepeophtheirus</taxon>
    </lineage>
</organism>
<dbReference type="PANTHER" id="PTHR46641:SF23">
    <property type="entry name" value="G-PROTEIN COUPLED RECEPTORS FAMILY 1 PROFILE DOMAIN-CONTAINING PROTEIN"/>
    <property type="match status" value="1"/>
</dbReference>
<dbReference type="EMBL" id="HG994581">
    <property type="protein sequence ID" value="CAF2873018.1"/>
    <property type="molecule type" value="Genomic_DNA"/>
</dbReference>
<dbReference type="Proteomes" id="UP000675881">
    <property type="component" value="Chromosome 2"/>
</dbReference>
<evidence type="ECO:0000256" key="4">
    <source>
        <dbReference type="ARBA" id="ARBA00022989"/>
    </source>
</evidence>
<keyword evidence="5 7" id="KW-0472">Membrane</keyword>
<evidence type="ECO:0000256" key="6">
    <source>
        <dbReference type="SAM" id="MobiDB-lite"/>
    </source>
</evidence>
<evidence type="ECO:0000256" key="2">
    <source>
        <dbReference type="ARBA" id="ARBA00010663"/>
    </source>
</evidence>
<feature type="transmembrane region" description="Helical" evidence="7">
    <location>
        <begin position="244"/>
        <end position="264"/>
    </location>
</feature>
<dbReference type="CDD" id="cd14978">
    <property type="entry name" value="7tmA_FMRFamide_R-like"/>
    <property type="match status" value="1"/>
</dbReference>
<dbReference type="Gene3D" id="1.20.1070.10">
    <property type="entry name" value="Rhodopsin 7-helix transmembrane proteins"/>
    <property type="match status" value="1"/>
</dbReference>
<feature type="domain" description="G-protein coupled receptors family 1 profile" evidence="8">
    <location>
        <begin position="108"/>
        <end position="476"/>
    </location>
</feature>
<comment type="similarity">
    <text evidence="2">Belongs to the G-protein coupled receptor 1 family.</text>
</comment>
<keyword evidence="10" id="KW-1185">Reference proteome</keyword>
<dbReference type="GO" id="GO:0004930">
    <property type="term" value="F:G protein-coupled receptor activity"/>
    <property type="evidence" value="ECO:0007669"/>
    <property type="project" value="InterPro"/>
</dbReference>
<reference evidence="9" key="1">
    <citation type="submission" date="2021-02" db="EMBL/GenBank/DDBJ databases">
        <authorList>
            <person name="Bekaert M."/>
        </authorList>
    </citation>
    <scope>NUCLEOTIDE SEQUENCE</scope>
    <source>
        <strain evidence="9">IoA-00</strain>
    </source>
</reference>
<evidence type="ECO:0000256" key="5">
    <source>
        <dbReference type="ARBA" id="ARBA00023136"/>
    </source>
</evidence>
<keyword evidence="3 7" id="KW-0812">Transmembrane</keyword>
<evidence type="ECO:0000256" key="1">
    <source>
        <dbReference type="ARBA" id="ARBA00004370"/>
    </source>
</evidence>
<evidence type="ECO:0000259" key="8">
    <source>
        <dbReference type="PROSITE" id="PS50262"/>
    </source>
</evidence>
<name>A0A7R8H606_LEPSM</name>
<feature type="compositionally biased region" description="Polar residues" evidence="6">
    <location>
        <begin position="505"/>
        <end position="523"/>
    </location>
</feature>
<feature type="transmembrane region" description="Helical" evidence="7">
    <location>
        <begin position="452"/>
        <end position="479"/>
    </location>
</feature>
<dbReference type="SUPFAM" id="SSF81321">
    <property type="entry name" value="Family A G protein-coupled receptor-like"/>
    <property type="match status" value="1"/>
</dbReference>
<proteinExistence type="inferred from homology"/>
<dbReference type="InterPro" id="IPR017452">
    <property type="entry name" value="GPCR_Rhodpsn_7TM"/>
</dbReference>
<feature type="transmembrane region" description="Helical" evidence="7">
    <location>
        <begin position="406"/>
        <end position="427"/>
    </location>
</feature>
<dbReference type="Pfam" id="PF00001">
    <property type="entry name" value="7tm_1"/>
    <property type="match status" value="1"/>
</dbReference>
<gene>
    <name evidence="9" type="ORF">LSAA_6485</name>
</gene>
<feature type="transmembrane region" description="Helical" evidence="7">
    <location>
        <begin position="191"/>
        <end position="209"/>
    </location>
</feature>
<dbReference type="OrthoDB" id="10011262at2759"/>
<dbReference type="PROSITE" id="PS50262">
    <property type="entry name" value="G_PROTEIN_RECEP_F1_2"/>
    <property type="match status" value="1"/>
</dbReference>